<dbReference type="EMBL" id="CATQJA010002659">
    <property type="protein sequence ID" value="CAJ0580474.1"/>
    <property type="molecule type" value="Genomic_DNA"/>
</dbReference>
<sequence>MPLLLVTGYPAAGKSTIVDRVAAYFKDKGREVSIIREGDYHLFDRAAYNNALQEKEFRSYLRSQLQQAISRNTIVICDGLNYIKGFRYELFLVGKLAKTTYAVMQIDGTENACKHLNQQKPVEERYTDEKIHELILRYEKPASQRWDTPLFHIQVGKQEGSDMTECDDVSQDLDRPAPRHVEIPLDEIYDWLVEGIALKENQSTTTAPLAATNFLHELDRITQEVVQFLYQAQRLALPGQELVVPFAEEGNNKFRFTKALSLPELSRLRRQFITFSKTHIVEQKERVASLFLDYISKSCQ</sequence>
<dbReference type="PANTHER" id="PTHR12435">
    <property type="match status" value="1"/>
</dbReference>
<dbReference type="Gene3D" id="3.40.50.300">
    <property type="entry name" value="P-loop containing nucleotide triphosphate hydrolases"/>
    <property type="match status" value="1"/>
</dbReference>
<keyword evidence="1" id="KW-0547">Nucleotide-binding</keyword>
<protein>
    <recommendedName>
        <fullName evidence="4">Protein KTI12 homolog</fullName>
    </recommendedName>
</protein>
<dbReference type="InterPro" id="IPR013641">
    <property type="entry name" value="KTI12/PSTK"/>
</dbReference>
<name>A0AA36G5U1_9BILA</name>
<organism evidence="5 6">
    <name type="scientific">Mesorhabditis spiculigera</name>
    <dbReference type="NCBI Taxonomy" id="96644"/>
    <lineage>
        <taxon>Eukaryota</taxon>
        <taxon>Metazoa</taxon>
        <taxon>Ecdysozoa</taxon>
        <taxon>Nematoda</taxon>
        <taxon>Chromadorea</taxon>
        <taxon>Rhabditida</taxon>
        <taxon>Rhabditina</taxon>
        <taxon>Rhabditomorpha</taxon>
        <taxon>Rhabditoidea</taxon>
        <taxon>Rhabditidae</taxon>
        <taxon>Mesorhabditinae</taxon>
        <taxon>Mesorhabditis</taxon>
    </lineage>
</organism>
<keyword evidence="2" id="KW-0067">ATP-binding</keyword>
<gene>
    <name evidence="5" type="ORF">MSPICULIGERA_LOCUS18672</name>
</gene>
<proteinExistence type="inferred from homology"/>
<accession>A0AA36G5U1</accession>
<feature type="non-terminal residue" evidence="5">
    <location>
        <position position="1"/>
    </location>
</feature>
<evidence type="ECO:0000256" key="3">
    <source>
        <dbReference type="ARBA" id="ARBA00025768"/>
    </source>
</evidence>
<keyword evidence="6" id="KW-1185">Reference proteome</keyword>
<evidence type="ECO:0000256" key="4">
    <source>
        <dbReference type="ARBA" id="ARBA00026170"/>
    </source>
</evidence>
<dbReference type="Pfam" id="PF08433">
    <property type="entry name" value="KTI12"/>
    <property type="match status" value="1"/>
</dbReference>
<dbReference type="GO" id="GO:0005524">
    <property type="term" value="F:ATP binding"/>
    <property type="evidence" value="ECO:0007669"/>
    <property type="project" value="UniProtKB-KW"/>
</dbReference>
<reference evidence="5" key="1">
    <citation type="submission" date="2023-06" db="EMBL/GenBank/DDBJ databases">
        <authorList>
            <person name="Delattre M."/>
        </authorList>
    </citation>
    <scope>NUCLEOTIDE SEQUENCE</scope>
    <source>
        <strain evidence="5">AF72</strain>
    </source>
</reference>
<dbReference type="SUPFAM" id="SSF52540">
    <property type="entry name" value="P-loop containing nucleoside triphosphate hydrolases"/>
    <property type="match status" value="1"/>
</dbReference>
<dbReference type="AlphaFoldDB" id="A0AA36G5U1"/>
<evidence type="ECO:0000313" key="6">
    <source>
        <dbReference type="Proteomes" id="UP001177023"/>
    </source>
</evidence>
<evidence type="ECO:0000256" key="1">
    <source>
        <dbReference type="ARBA" id="ARBA00022741"/>
    </source>
</evidence>
<comment type="caution">
    <text evidence="5">The sequence shown here is derived from an EMBL/GenBank/DDBJ whole genome shotgun (WGS) entry which is preliminary data.</text>
</comment>
<comment type="similarity">
    <text evidence="3">Belongs to the KTI12 family.</text>
</comment>
<dbReference type="Proteomes" id="UP001177023">
    <property type="component" value="Unassembled WGS sequence"/>
</dbReference>
<evidence type="ECO:0000256" key="2">
    <source>
        <dbReference type="ARBA" id="ARBA00022840"/>
    </source>
</evidence>
<dbReference type="InterPro" id="IPR027417">
    <property type="entry name" value="P-loop_NTPase"/>
</dbReference>
<evidence type="ECO:0000313" key="5">
    <source>
        <dbReference type="EMBL" id="CAJ0580474.1"/>
    </source>
</evidence>